<sequence>MEPEEEFLENASLLINYTKKEINQFISWTVKLKPLTISSENILANLESVAADINKLKKEYKERKNLLNDNNINV</sequence>
<protein>
    <submittedName>
        <fullName evidence="2">Uncharacterized protein</fullName>
    </submittedName>
</protein>
<keyword evidence="1" id="KW-0175">Coiled coil</keyword>
<evidence type="ECO:0000313" key="3">
    <source>
        <dbReference type="Proteomes" id="UP000198131"/>
    </source>
</evidence>
<organism evidence="2 3">
    <name type="scientific">Hymenobacter gelipurpurascens</name>
    <dbReference type="NCBI Taxonomy" id="89968"/>
    <lineage>
        <taxon>Bacteria</taxon>
        <taxon>Pseudomonadati</taxon>
        <taxon>Bacteroidota</taxon>
        <taxon>Cytophagia</taxon>
        <taxon>Cytophagales</taxon>
        <taxon>Hymenobacteraceae</taxon>
        <taxon>Hymenobacter</taxon>
    </lineage>
</organism>
<dbReference type="RefSeq" id="WP_088845704.1">
    <property type="nucleotide sequence ID" value="NZ_FYEW01000004.1"/>
</dbReference>
<name>A0A212UHR2_9BACT</name>
<gene>
    <name evidence="2" type="ORF">SAMN06265337_4328</name>
</gene>
<dbReference type="Proteomes" id="UP000198131">
    <property type="component" value="Unassembled WGS sequence"/>
</dbReference>
<accession>A0A212UHR2</accession>
<dbReference type="AlphaFoldDB" id="A0A212UHR2"/>
<reference evidence="3" key="1">
    <citation type="submission" date="2017-06" db="EMBL/GenBank/DDBJ databases">
        <authorList>
            <person name="Varghese N."/>
            <person name="Submissions S."/>
        </authorList>
    </citation>
    <scope>NUCLEOTIDE SEQUENCE [LARGE SCALE GENOMIC DNA]</scope>
    <source>
        <strain evidence="3">DSM 11116</strain>
    </source>
</reference>
<keyword evidence="3" id="KW-1185">Reference proteome</keyword>
<proteinExistence type="predicted"/>
<evidence type="ECO:0000256" key="1">
    <source>
        <dbReference type="SAM" id="Coils"/>
    </source>
</evidence>
<dbReference type="OrthoDB" id="886882at2"/>
<evidence type="ECO:0000313" key="2">
    <source>
        <dbReference type="EMBL" id="SNC77726.1"/>
    </source>
</evidence>
<feature type="coiled-coil region" evidence="1">
    <location>
        <begin position="39"/>
        <end position="70"/>
    </location>
</feature>
<dbReference type="EMBL" id="FYEW01000004">
    <property type="protein sequence ID" value="SNC77726.1"/>
    <property type="molecule type" value="Genomic_DNA"/>
</dbReference>